<evidence type="ECO:0000313" key="18">
    <source>
        <dbReference type="Proteomes" id="UP000199223"/>
    </source>
</evidence>
<dbReference type="EC" id="2.7.9.2" evidence="5"/>
<dbReference type="PANTHER" id="PTHR43030:SF1">
    <property type="entry name" value="PHOSPHOENOLPYRUVATE SYNTHASE"/>
    <property type="match status" value="1"/>
</dbReference>
<keyword evidence="10 17" id="KW-0418">Kinase</keyword>
<keyword evidence="8" id="KW-0479">Metal-binding</keyword>
<evidence type="ECO:0000256" key="10">
    <source>
        <dbReference type="ARBA" id="ARBA00022777"/>
    </source>
</evidence>
<dbReference type="GO" id="GO:0008986">
    <property type="term" value="F:pyruvate, water dikinase activity"/>
    <property type="evidence" value="ECO:0007669"/>
    <property type="project" value="UniProtKB-EC"/>
</dbReference>
<comment type="catalytic activity">
    <reaction evidence="14">
        <text>pyruvate + ATP + H2O = phosphoenolpyruvate + AMP + phosphate + 2 H(+)</text>
        <dbReference type="Rhea" id="RHEA:11364"/>
        <dbReference type="ChEBI" id="CHEBI:15361"/>
        <dbReference type="ChEBI" id="CHEBI:15377"/>
        <dbReference type="ChEBI" id="CHEBI:15378"/>
        <dbReference type="ChEBI" id="CHEBI:30616"/>
        <dbReference type="ChEBI" id="CHEBI:43474"/>
        <dbReference type="ChEBI" id="CHEBI:58702"/>
        <dbReference type="ChEBI" id="CHEBI:456215"/>
        <dbReference type="EC" id="2.7.9.2"/>
    </reaction>
</comment>
<dbReference type="OrthoDB" id="9765468at2"/>
<evidence type="ECO:0000256" key="7">
    <source>
        <dbReference type="ARBA" id="ARBA00022679"/>
    </source>
</evidence>
<proteinExistence type="inferred from homology"/>
<accession>A0A1H6SBU5</accession>
<protein>
    <recommendedName>
        <fullName evidence="6">Phosphoenolpyruvate synthase</fullName>
        <ecNumber evidence="5">2.7.9.2</ecNumber>
    </recommendedName>
    <alternativeName>
        <fullName evidence="13">Pyruvate, water dikinase</fullName>
    </alternativeName>
</protein>
<evidence type="ECO:0000256" key="13">
    <source>
        <dbReference type="ARBA" id="ARBA00033470"/>
    </source>
</evidence>
<dbReference type="Gene3D" id="3.30.470.20">
    <property type="entry name" value="ATP-grasp fold, B domain"/>
    <property type="match status" value="1"/>
</dbReference>
<feature type="region of interest" description="Disordered" evidence="15">
    <location>
        <begin position="350"/>
        <end position="369"/>
    </location>
</feature>
<dbReference type="SUPFAM" id="SSF56059">
    <property type="entry name" value="Glutathione synthetase ATP-binding domain-like"/>
    <property type="match status" value="1"/>
</dbReference>
<dbReference type="FunFam" id="3.30.1490.20:FF:000010">
    <property type="entry name" value="Phosphoenolpyruvate synthase"/>
    <property type="match status" value="1"/>
</dbReference>
<feature type="domain" description="Pyruvate phosphate dikinase AMP/ATP-binding" evidence="16">
    <location>
        <begin position="17"/>
        <end position="334"/>
    </location>
</feature>
<dbReference type="Gene3D" id="3.30.1490.20">
    <property type="entry name" value="ATP-grasp fold, A domain"/>
    <property type="match status" value="1"/>
</dbReference>
<evidence type="ECO:0000256" key="8">
    <source>
        <dbReference type="ARBA" id="ARBA00022723"/>
    </source>
</evidence>
<dbReference type="GO" id="GO:0006094">
    <property type="term" value="P:gluconeogenesis"/>
    <property type="evidence" value="ECO:0007669"/>
    <property type="project" value="UniProtKB-UniPathway"/>
</dbReference>
<dbReference type="InterPro" id="IPR013815">
    <property type="entry name" value="ATP_grasp_subdomain_1"/>
</dbReference>
<dbReference type="GO" id="GO:0005524">
    <property type="term" value="F:ATP binding"/>
    <property type="evidence" value="ECO:0007669"/>
    <property type="project" value="UniProtKB-KW"/>
</dbReference>
<dbReference type="InterPro" id="IPR006319">
    <property type="entry name" value="PEP_synth"/>
</dbReference>
<evidence type="ECO:0000256" key="15">
    <source>
        <dbReference type="SAM" id="MobiDB-lite"/>
    </source>
</evidence>
<comment type="cofactor">
    <cofactor evidence="1">
        <name>Mg(2+)</name>
        <dbReference type="ChEBI" id="CHEBI:18420"/>
    </cofactor>
</comment>
<dbReference type="InterPro" id="IPR002192">
    <property type="entry name" value="PPDK_AMP/ATP-bd"/>
</dbReference>
<dbReference type="AlphaFoldDB" id="A0A1H6SBU5"/>
<evidence type="ECO:0000256" key="11">
    <source>
        <dbReference type="ARBA" id="ARBA00022840"/>
    </source>
</evidence>
<comment type="pathway">
    <text evidence="3">Carbohydrate biosynthesis; gluconeogenesis.</text>
</comment>
<keyword evidence="18" id="KW-1185">Reference proteome</keyword>
<evidence type="ECO:0000256" key="4">
    <source>
        <dbReference type="ARBA" id="ARBA00007837"/>
    </source>
</evidence>
<evidence type="ECO:0000256" key="12">
    <source>
        <dbReference type="ARBA" id="ARBA00022842"/>
    </source>
</evidence>
<dbReference type="EMBL" id="FNZA01000001">
    <property type="protein sequence ID" value="SEI60882.1"/>
    <property type="molecule type" value="Genomic_DNA"/>
</dbReference>
<keyword evidence="7" id="KW-0808">Transferase</keyword>
<evidence type="ECO:0000256" key="2">
    <source>
        <dbReference type="ARBA" id="ARBA00002988"/>
    </source>
</evidence>
<evidence type="ECO:0000256" key="5">
    <source>
        <dbReference type="ARBA" id="ARBA00011996"/>
    </source>
</evidence>
<evidence type="ECO:0000256" key="9">
    <source>
        <dbReference type="ARBA" id="ARBA00022741"/>
    </source>
</evidence>
<gene>
    <name evidence="17" type="ORF">SAMN04488058_101123</name>
</gene>
<evidence type="ECO:0000256" key="1">
    <source>
        <dbReference type="ARBA" id="ARBA00001946"/>
    </source>
</evidence>
<dbReference type="RefSeq" id="WP_092262528.1">
    <property type="nucleotide sequence ID" value="NZ_FNZA01000001.1"/>
</dbReference>
<keyword evidence="11" id="KW-0067">ATP-binding</keyword>
<evidence type="ECO:0000259" key="16">
    <source>
        <dbReference type="Pfam" id="PF01326"/>
    </source>
</evidence>
<evidence type="ECO:0000256" key="14">
    <source>
        <dbReference type="ARBA" id="ARBA00047700"/>
    </source>
</evidence>
<dbReference type="STRING" id="856736.SAMN04488058_101123"/>
<evidence type="ECO:0000256" key="6">
    <source>
        <dbReference type="ARBA" id="ARBA00021623"/>
    </source>
</evidence>
<keyword evidence="12" id="KW-0460">Magnesium</keyword>
<evidence type="ECO:0000313" key="17">
    <source>
        <dbReference type="EMBL" id="SEI60882.1"/>
    </source>
</evidence>
<reference evidence="18" key="1">
    <citation type="submission" date="2016-10" db="EMBL/GenBank/DDBJ databases">
        <authorList>
            <person name="Varghese N."/>
            <person name="Submissions S."/>
        </authorList>
    </citation>
    <scope>NUCLEOTIDE SEQUENCE [LARGE SCALE GENOMIC DNA]</scope>
    <source>
        <strain evidence="18">CGMCC 1.10218</strain>
    </source>
</reference>
<comment type="similarity">
    <text evidence="4">Belongs to the PEP-utilizing enzyme family.</text>
</comment>
<dbReference type="UniPathway" id="UPA00138"/>
<feature type="compositionally biased region" description="Polar residues" evidence="15">
    <location>
        <begin position="358"/>
        <end position="369"/>
    </location>
</feature>
<comment type="function">
    <text evidence="2">Catalyzes the phosphorylation of pyruvate to phosphoenolpyruvate.</text>
</comment>
<dbReference type="Proteomes" id="UP000199223">
    <property type="component" value="Unassembled WGS sequence"/>
</dbReference>
<dbReference type="GO" id="GO:0046872">
    <property type="term" value="F:metal ion binding"/>
    <property type="evidence" value="ECO:0007669"/>
    <property type="project" value="UniProtKB-KW"/>
</dbReference>
<name>A0A1H6SBU5_9DEIO</name>
<dbReference type="PANTHER" id="PTHR43030">
    <property type="entry name" value="PHOSPHOENOLPYRUVATE SYNTHASE"/>
    <property type="match status" value="1"/>
</dbReference>
<evidence type="ECO:0000256" key="3">
    <source>
        <dbReference type="ARBA" id="ARBA00004742"/>
    </source>
</evidence>
<sequence>MSGPYTLGLQDCAGKLDLVGGKCQSLGDLIAAGLPVPPGFAITTHAFQAHLAHGDVRKDIQDRLSGLDHRDTAALDAASAALRREIETLPLPAEVEQAIRAAYRELCTSVGAPDLPVAVRSSATAEDLPGASFAGQQDTYLWVIGEGAVVERARQCWGSQYTARAIAYRCDQGFAHEDVSMAVAVQKMVNSKVSGVAMTLNPANGDRSKIVIDASYGLGETVVSGEVTPDNYCLDKVMLSTVKQTIGDKHVELVPDHAGGKAVLREVSPERQAQPSLSPDELRAVATIAKRAEAHFRCPQDIEWAIDADLPDGENLLLLQSRPETVWSQKPRTPAVSGAQAGMAGILGTLLRPMQVKTDPSSTPEGGTK</sequence>
<dbReference type="Pfam" id="PF01326">
    <property type="entry name" value="PPDK_N"/>
    <property type="match status" value="1"/>
</dbReference>
<keyword evidence="9" id="KW-0547">Nucleotide-binding</keyword>
<organism evidence="17 18">
    <name type="scientific">Deinococcus reticulitermitis</name>
    <dbReference type="NCBI Taxonomy" id="856736"/>
    <lineage>
        <taxon>Bacteria</taxon>
        <taxon>Thermotogati</taxon>
        <taxon>Deinococcota</taxon>
        <taxon>Deinococci</taxon>
        <taxon>Deinococcales</taxon>
        <taxon>Deinococcaceae</taxon>
        <taxon>Deinococcus</taxon>
    </lineage>
</organism>
<keyword evidence="17" id="KW-0670">Pyruvate</keyword>